<evidence type="ECO:0000256" key="1">
    <source>
        <dbReference type="SAM" id="MobiDB-lite"/>
    </source>
</evidence>
<sequence>MEGKLERKMKKASVSSHNPPSPHEQNTLHTDLRLGGTPSCYSPNSSFSLRRRDSGSRIPRPTPYAAAHLDDFALGALEDCDLSDISDTSPLGSPNVEERPLLKTAIPLPVRQEENRRRLPLEDQATVQAASVRLVNVSRGNSRASNTESTRDFSHGSHQSPTELSTISENSRCSTTASSEYHSFVQSDRPLLRVSLSAGKIIMGDEARSKSLPNITDERRSRGIFRPRIIQNFSPSDAPSKVFSKPDEGKVESQHGQYHDPFFPAERVDTSQSSMEGPNDDPINHGSASGTISHGTQNGTPYLGPVFPPRNSSLNALSSLNSSPEKSTAWSKVTTVNSSGTLRASENLTFLDICQSHPEVAGNIIQTGVVINPDGSKIIRPEKRTLKTPAPRMSRVMGGIRNVFSRSRSEKRSKPGLTFEMVNNPIPTSRPVPQTPTTSENGSPKKSSKDRVFGPQVLPSHHSGQFGELGTKGLDSVRQTLNGLGRLLVEDDDIERRRVWYRQFIRLYSLLADFNSRDLRIGEAASLVAQMRAEASLRRYAMILQVHQISQDHDAFYAADLPSDQIVEDWEHARR</sequence>
<feature type="compositionally biased region" description="Polar residues" evidence="1">
    <location>
        <begin position="13"/>
        <end position="29"/>
    </location>
</feature>
<feature type="compositionally biased region" description="Polar residues" evidence="1">
    <location>
        <begin position="435"/>
        <end position="445"/>
    </location>
</feature>
<dbReference type="EMBL" id="JAQIZZ010000008">
    <property type="protein sequence ID" value="KAJ5523884.1"/>
    <property type="molecule type" value="Genomic_DNA"/>
</dbReference>
<feature type="compositionally biased region" description="Polar residues" evidence="1">
    <location>
        <begin position="286"/>
        <end position="300"/>
    </location>
</feature>
<feature type="region of interest" description="Disordered" evidence="1">
    <location>
        <begin position="1"/>
        <end position="62"/>
    </location>
</feature>
<organism evidence="2 3">
    <name type="scientific">Penicillium frequentans</name>
    <dbReference type="NCBI Taxonomy" id="3151616"/>
    <lineage>
        <taxon>Eukaryota</taxon>
        <taxon>Fungi</taxon>
        <taxon>Dikarya</taxon>
        <taxon>Ascomycota</taxon>
        <taxon>Pezizomycotina</taxon>
        <taxon>Eurotiomycetes</taxon>
        <taxon>Eurotiomycetidae</taxon>
        <taxon>Eurotiales</taxon>
        <taxon>Aspergillaceae</taxon>
        <taxon>Penicillium</taxon>
    </lineage>
</organism>
<comment type="caution">
    <text evidence="2">The sequence shown here is derived from an EMBL/GenBank/DDBJ whole genome shotgun (WGS) entry which is preliminary data.</text>
</comment>
<reference evidence="2 3" key="1">
    <citation type="journal article" date="2023" name="IMA Fungus">
        <title>Comparative genomic study of the Penicillium genus elucidates a diverse pangenome and 15 lateral gene transfer events.</title>
        <authorList>
            <person name="Petersen C."/>
            <person name="Sorensen T."/>
            <person name="Nielsen M.R."/>
            <person name="Sondergaard T.E."/>
            <person name="Sorensen J.L."/>
            <person name="Fitzpatrick D.A."/>
            <person name="Frisvad J.C."/>
            <person name="Nielsen K.L."/>
        </authorList>
    </citation>
    <scope>NUCLEOTIDE SEQUENCE [LARGE SCALE GENOMIC DNA]</scope>
    <source>
        <strain evidence="2 3">IBT 35679</strain>
    </source>
</reference>
<gene>
    <name evidence="2" type="ORF">N7494_010534</name>
</gene>
<feature type="region of interest" description="Disordered" evidence="1">
    <location>
        <begin position="138"/>
        <end position="171"/>
    </location>
</feature>
<dbReference type="Proteomes" id="UP001220324">
    <property type="component" value="Unassembled WGS sequence"/>
</dbReference>
<name>A0AAD6CI27_9EURO</name>
<feature type="region of interest" description="Disordered" evidence="1">
    <location>
        <begin position="406"/>
        <end position="471"/>
    </location>
</feature>
<evidence type="ECO:0000313" key="2">
    <source>
        <dbReference type="EMBL" id="KAJ5523884.1"/>
    </source>
</evidence>
<feature type="compositionally biased region" description="Polar residues" evidence="1">
    <location>
        <begin position="156"/>
        <end position="171"/>
    </location>
</feature>
<proteinExistence type="predicted"/>
<accession>A0AAD6CI27</accession>
<evidence type="ECO:0000313" key="3">
    <source>
        <dbReference type="Proteomes" id="UP001220324"/>
    </source>
</evidence>
<feature type="compositionally biased region" description="Polar residues" evidence="1">
    <location>
        <begin position="138"/>
        <end position="148"/>
    </location>
</feature>
<dbReference type="AlphaFoldDB" id="A0AAD6CI27"/>
<protein>
    <submittedName>
        <fullName evidence="2">Uncharacterized protein</fullName>
    </submittedName>
</protein>
<feature type="compositionally biased region" description="Polar residues" evidence="1">
    <location>
        <begin position="39"/>
        <end position="48"/>
    </location>
</feature>
<feature type="compositionally biased region" description="Basic and acidic residues" evidence="1">
    <location>
        <begin position="244"/>
        <end position="253"/>
    </location>
</feature>
<keyword evidence="3" id="KW-1185">Reference proteome</keyword>
<feature type="region of interest" description="Disordered" evidence="1">
    <location>
        <begin position="235"/>
        <end position="309"/>
    </location>
</feature>